<dbReference type="GO" id="GO:0006952">
    <property type="term" value="P:defense response"/>
    <property type="evidence" value="ECO:0007669"/>
    <property type="project" value="UniProtKB-KW"/>
</dbReference>
<dbReference type="Gene3D" id="3.80.10.10">
    <property type="entry name" value="Ribonuclease Inhibitor"/>
    <property type="match status" value="1"/>
</dbReference>
<evidence type="ECO:0000259" key="10">
    <source>
        <dbReference type="Pfam" id="PF25019"/>
    </source>
</evidence>
<gene>
    <name evidence="11" type="ORF">EJB05_49973</name>
</gene>
<comment type="caution">
    <text evidence="11">The sequence shown here is derived from an EMBL/GenBank/DDBJ whole genome shotgun (WGS) entry which is preliminary data.</text>
</comment>
<keyword evidence="3" id="KW-0677">Repeat</keyword>
<evidence type="ECO:0000256" key="1">
    <source>
        <dbReference type="ARBA" id="ARBA00008894"/>
    </source>
</evidence>
<keyword evidence="5" id="KW-0611">Plant defense</keyword>
<sequence length="697" mass="79380">MKLDLMVRRINSMLIDTENMVIRDESVKLRLAELRHAAYHAELVLDDFDYEEIRAKNEQQAFNNSLLTEILCRANFFKREIDDIVTGWKNFTLTDQDGFRRPHDNHVSPTTSLLDPSQVIGRGTEKNKITSMLLGDDHDMLQTLQEKLLEKITGKKFLLVLDDVWDVESRWWETLQQPLALAAAAGSSVMVTTRNQYVARVMDAQLLVNLDGLHVNDSWRLFWRVVLPNDVSQSVIDVPSELKADQLGTKDHGQKKMEDVAASYIEDLVQMSFLSRSTALKVVMHDLIYDLAQSIAKETSFSIALGDSCVAHIYYLEGSLFQSAQLRNIRVLDMSSDNAMFHWTEMNLPESIGELKHLCYLSTLYLPKGIWKLRRLRSLLFPCMSPMEVPQGINGMPYLQTLSAFTVSALNNDAATLSALGGLDSLRGKLRILELQNITKKRIWEAAKANMSNKRLTQLSLEWNSSLCEVNTIESTPYPDEKVLDSLRPHTCIGRLNISGFRGASFPAWLSDNSFRRITQVEFADCIHCECLPTLGHLTALKQLKLEGLKKIKTINAEFYGKEDVPFPSLEKLCLFGMEEWETWWPAGSQGAFPLLQELVLMECNELVALPICDLKAIKELTVMRCNKLSTLKRIEDHCKMVIKDTFAGKPSYGQKSRGREMVAGQPCFLPSLATVRTDHWCWRSKVGFRRFWRTGE</sequence>
<dbReference type="InterPro" id="IPR056789">
    <property type="entry name" value="LRR_R13L1-DRL21"/>
</dbReference>
<dbReference type="EMBL" id="RWGY01000051">
    <property type="protein sequence ID" value="TVU06745.1"/>
    <property type="molecule type" value="Genomic_DNA"/>
</dbReference>
<dbReference type="AlphaFoldDB" id="A0A5J9T5X9"/>
<evidence type="ECO:0000256" key="6">
    <source>
        <dbReference type="ARBA" id="ARBA00022840"/>
    </source>
</evidence>
<dbReference type="Gene3D" id="3.40.50.300">
    <property type="entry name" value="P-loop containing nucleotide triphosphate hydrolases"/>
    <property type="match status" value="1"/>
</dbReference>
<evidence type="ECO:0000259" key="7">
    <source>
        <dbReference type="Pfam" id="PF00931"/>
    </source>
</evidence>
<feature type="domain" description="Disease resistance N-terminal" evidence="8">
    <location>
        <begin position="6"/>
        <end position="60"/>
    </location>
</feature>
<feature type="domain" description="NB-ARC" evidence="7">
    <location>
        <begin position="140"/>
        <end position="231"/>
    </location>
</feature>
<evidence type="ECO:0000259" key="8">
    <source>
        <dbReference type="Pfam" id="PF18052"/>
    </source>
</evidence>
<evidence type="ECO:0000313" key="11">
    <source>
        <dbReference type="EMBL" id="TVU06745.1"/>
    </source>
</evidence>
<dbReference type="PANTHER" id="PTHR36766">
    <property type="entry name" value="PLANT BROAD-SPECTRUM MILDEW RESISTANCE PROTEIN RPW8"/>
    <property type="match status" value="1"/>
</dbReference>
<feature type="domain" description="Disease resistance protein winged helix" evidence="9">
    <location>
        <begin position="251"/>
        <end position="292"/>
    </location>
</feature>
<dbReference type="Pfam" id="PF23559">
    <property type="entry name" value="WHD_DRP"/>
    <property type="match status" value="1"/>
</dbReference>
<protein>
    <recommendedName>
        <fullName evidence="13">NB-ARC domain-containing protein</fullName>
    </recommendedName>
</protein>
<evidence type="ECO:0000256" key="3">
    <source>
        <dbReference type="ARBA" id="ARBA00022737"/>
    </source>
</evidence>
<dbReference type="Pfam" id="PF00931">
    <property type="entry name" value="NB-ARC"/>
    <property type="match status" value="1"/>
</dbReference>
<dbReference type="InterPro" id="IPR058922">
    <property type="entry name" value="WHD_DRP"/>
</dbReference>
<dbReference type="Proteomes" id="UP000324897">
    <property type="component" value="Unassembled WGS sequence"/>
</dbReference>
<keyword evidence="12" id="KW-1185">Reference proteome</keyword>
<dbReference type="PANTHER" id="PTHR36766:SF45">
    <property type="entry name" value="NB-ARC DOMAIN-CONTAINING PROTEIN"/>
    <property type="match status" value="1"/>
</dbReference>
<dbReference type="Pfam" id="PF25019">
    <property type="entry name" value="LRR_R13L1-DRL21"/>
    <property type="match status" value="1"/>
</dbReference>
<dbReference type="Gramene" id="TVU06745">
    <property type="protein sequence ID" value="TVU06745"/>
    <property type="gene ID" value="EJB05_49973"/>
</dbReference>
<organism evidence="11 12">
    <name type="scientific">Eragrostis curvula</name>
    <name type="common">weeping love grass</name>
    <dbReference type="NCBI Taxonomy" id="38414"/>
    <lineage>
        <taxon>Eukaryota</taxon>
        <taxon>Viridiplantae</taxon>
        <taxon>Streptophyta</taxon>
        <taxon>Embryophyta</taxon>
        <taxon>Tracheophyta</taxon>
        <taxon>Spermatophyta</taxon>
        <taxon>Magnoliopsida</taxon>
        <taxon>Liliopsida</taxon>
        <taxon>Poales</taxon>
        <taxon>Poaceae</taxon>
        <taxon>PACMAD clade</taxon>
        <taxon>Chloridoideae</taxon>
        <taxon>Eragrostideae</taxon>
        <taxon>Eragrostidinae</taxon>
        <taxon>Eragrostis</taxon>
    </lineage>
</organism>
<dbReference type="InterPro" id="IPR002182">
    <property type="entry name" value="NB-ARC"/>
</dbReference>
<dbReference type="Pfam" id="PF18052">
    <property type="entry name" value="Rx_N"/>
    <property type="match status" value="1"/>
</dbReference>
<evidence type="ECO:0008006" key="13">
    <source>
        <dbReference type="Google" id="ProtNLM"/>
    </source>
</evidence>
<evidence type="ECO:0000313" key="12">
    <source>
        <dbReference type="Proteomes" id="UP000324897"/>
    </source>
</evidence>
<comment type="similarity">
    <text evidence="1">Belongs to the disease resistance NB-LRR family.</text>
</comment>
<feature type="domain" description="R13L1/DRL21-like LRR repeat region" evidence="10">
    <location>
        <begin position="417"/>
        <end position="548"/>
    </location>
</feature>
<keyword evidence="2" id="KW-0433">Leucine-rich repeat</keyword>
<dbReference type="InterPro" id="IPR027417">
    <property type="entry name" value="P-loop_NTPase"/>
</dbReference>
<evidence type="ECO:0000259" key="9">
    <source>
        <dbReference type="Pfam" id="PF23559"/>
    </source>
</evidence>
<name>A0A5J9T5X9_9POAL</name>
<keyword evidence="6" id="KW-0067">ATP-binding</keyword>
<evidence type="ECO:0000256" key="4">
    <source>
        <dbReference type="ARBA" id="ARBA00022741"/>
    </source>
</evidence>
<dbReference type="SUPFAM" id="SSF52540">
    <property type="entry name" value="P-loop containing nucleoside triphosphate hydrolases"/>
    <property type="match status" value="1"/>
</dbReference>
<dbReference type="GO" id="GO:0005524">
    <property type="term" value="F:ATP binding"/>
    <property type="evidence" value="ECO:0007669"/>
    <property type="project" value="UniProtKB-KW"/>
</dbReference>
<dbReference type="Gene3D" id="1.20.5.4130">
    <property type="match status" value="1"/>
</dbReference>
<dbReference type="InterPro" id="IPR041118">
    <property type="entry name" value="Rx_N"/>
</dbReference>
<evidence type="ECO:0000256" key="2">
    <source>
        <dbReference type="ARBA" id="ARBA00022614"/>
    </source>
</evidence>
<dbReference type="OrthoDB" id="785704at2759"/>
<accession>A0A5J9T5X9</accession>
<dbReference type="InterPro" id="IPR032675">
    <property type="entry name" value="LRR_dom_sf"/>
</dbReference>
<evidence type="ECO:0000256" key="5">
    <source>
        <dbReference type="ARBA" id="ARBA00022821"/>
    </source>
</evidence>
<dbReference type="GO" id="GO:0051707">
    <property type="term" value="P:response to other organism"/>
    <property type="evidence" value="ECO:0007669"/>
    <property type="project" value="UniProtKB-ARBA"/>
</dbReference>
<feature type="non-terminal residue" evidence="11">
    <location>
        <position position="1"/>
    </location>
</feature>
<proteinExistence type="inferred from homology"/>
<dbReference type="GO" id="GO:0043531">
    <property type="term" value="F:ADP binding"/>
    <property type="evidence" value="ECO:0007669"/>
    <property type="project" value="InterPro"/>
</dbReference>
<dbReference type="PRINTS" id="PR00364">
    <property type="entry name" value="DISEASERSIST"/>
</dbReference>
<dbReference type="SUPFAM" id="SSF52058">
    <property type="entry name" value="L domain-like"/>
    <property type="match status" value="1"/>
</dbReference>
<keyword evidence="4" id="KW-0547">Nucleotide-binding</keyword>
<reference evidence="11 12" key="1">
    <citation type="journal article" date="2019" name="Sci. Rep.">
        <title>A high-quality genome of Eragrostis curvula grass provides insights into Poaceae evolution and supports new strategies to enhance forage quality.</title>
        <authorList>
            <person name="Carballo J."/>
            <person name="Santos B.A.C.M."/>
            <person name="Zappacosta D."/>
            <person name="Garbus I."/>
            <person name="Selva J.P."/>
            <person name="Gallo C.A."/>
            <person name="Diaz A."/>
            <person name="Albertini E."/>
            <person name="Caccamo M."/>
            <person name="Echenique V."/>
        </authorList>
    </citation>
    <scope>NUCLEOTIDE SEQUENCE [LARGE SCALE GENOMIC DNA]</scope>
    <source>
        <strain evidence="12">cv. Victoria</strain>
        <tissue evidence="11">Leaf</tissue>
    </source>
</reference>